<dbReference type="Proteomes" id="UP000676565">
    <property type="component" value="Unassembled WGS sequence"/>
</dbReference>
<protein>
    <submittedName>
        <fullName evidence="1">Uncharacterized protein</fullName>
    </submittedName>
</protein>
<evidence type="ECO:0000313" key="2">
    <source>
        <dbReference type="Proteomes" id="UP000676565"/>
    </source>
</evidence>
<organism evidence="1 2">
    <name type="scientific">Gemmata palustris</name>
    <dbReference type="NCBI Taxonomy" id="2822762"/>
    <lineage>
        <taxon>Bacteria</taxon>
        <taxon>Pseudomonadati</taxon>
        <taxon>Planctomycetota</taxon>
        <taxon>Planctomycetia</taxon>
        <taxon>Gemmatales</taxon>
        <taxon>Gemmataceae</taxon>
        <taxon>Gemmata</taxon>
    </lineage>
</organism>
<reference evidence="1 2" key="1">
    <citation type="submission" date="2021-04" db="EMBL/GenBank/DDBJ databases">
        <authorList>
            <person name="Ivanova A."/>
        </authorList>
    </citation>
    <scope>NUCLEOTIDE SEQUENCE [LARGE SCALE GENOMIC DNA]</scope>
    <source>
        <strain evidence="1 2">G18</strain>
    </source>
</reference>
<dbReference type="RefSeq" id="WP_210651375.1">
    <property type="nucleotide sequence ID" value="NZ_JAGKQQ010000001.1"/>
</dbReference>
<accession>A0ABS5BJ23</accession>
<dbReference type="EMBL" id="JAGKQQ010000001">
    <property type="protein sequence ID" value="MBP3953685.1"/>
    <property type="molecule type" value="Genomic_DNA"/>
</dbReference>
<name>A0ABS5BJ23_9BACT</name>
<comment type="caution">
    <text evidence="1">The sequence shown here is derived from an EMBL/GenBank/DDBJ whole genome shotgun (WGS) entry which is preliminary data.</text>
</comment>
<keyword evidence="2" id="KW-1185">Reference proteome</keyword>
<sequence>MSQRAVSNRCNHPRVLLCVDPNDTEIWRCPICTAREPAPWVPPRFGQRRSFRERPCHDSEDDPVFENAVRALEDAFQD</sequence>
<gene>
    <name evidence="1" type="ORF">J8F10_00010</name>
</gene>
<proteinExistence type="predicted"/>
<evidence type="ECO:0000313" key="1">
    <source>
        <dbReference type="EMBL" id="MBP3953685.1"/>
    </source>
</evidence>